<evidence type="ECO:0000256" key="2">
    <source>
        <dbReference type="ARBA" id="ARBA00022617"/>
    </source>
</evidence>
<sequence length="523" mass="59250">MLRVLIALVTVFIVSRLAKLRSGLKAVDHLPGLRCAFTPISGWGFVIPTSLNPLLFNPGSNFFWSMKFNGLYPKYDIISIVPWLQGPATIFVSSVEMMRQIIGRTDAFDKLTDSPGVYLFGENVASLQREGWKKHRRILNPAFSPKLYNMVWNESIRIFHEMATCEGEWKDAPVADVTTLTARFALMVVSSCAYDFRFTWSDPLPTAASGGEKTIRECFDIALNSIPIRLLAPRWAYSLPSKMLRRVDYAFNRLTSFSKSQVALRREQMINGTMDNDNGLGMSAVFNTLVRAGEDDGRFALSEREVVGNTFTMLFAGHETTARALSATLAMLSLHQDEQERVYQEITRVLPDGREPAFEDFDSFTHTRNCFTEAMRLYPPASVILREAMQDAVLSITDRDRGKKVRDVIIKKGTLTCIDVIGIHYNPRYFPDPEIFEPSRWEDSTVNTDAFVGFGHGPRVCIGDRFSIVESICFLVMLLRTWKVEVNLLNNETLEQWRQRVLTGKNTVTLCLGEVSLKLTKRS</sequence>
<evidence type="ECO:0000256" key="4">
    <source>
        <dbReference type="ARBA" id="ARBA00023002"/>
    </source>
</evidence>
<dbReference type="GO" id="GO:0016705">
    <property type="term" value="F:oxidoreductase activity, acting on paired donors, with incorporation or reduction of molecular oxygen"/>
    <property type="evidence" value="ECO:0007669"/>
    <property type="project" value="InterPro"/>
</dbReference>
<dbReference type="Gene3D" id="1.10.630.10">
    <property type="entry name" value="Cytochrome P450"/>
    <property type="match status" value="1"/>
</dbReference>
<evidence type="ECO:0000256" key="7">
    <source>
        <dbReference type="PIRSR" id="PIRSR602401-1"/>
    </source>
</evidence>
<dbReference type="Proteomes" id="UP000008064">
    <property type="component" value="Unassembled WGS sequence"/>
</dbReference>
<keyword evidence="3 7" id="KW-0479">Metal-binding</keyword>
<name>F8P293_SERL9</name>
<dbReference type="Pfam" id="PF00067">
    <property type="entry name" value="p450"/>
    <property type="match status" value="1"/>
</dbReference>
<evidence type="ECO:0000256" key="9">
    <source>
        <dbReference type="SAM" id="SignalP"/>
    </source>
</evidence>
<dbReference type="InterPro" id="IPR017972">
    <property type="entry name" value="Cyt_P450_CS"/>
</dbReference>
<evidence type="ECO:0000256" key="3">
    <source>
        <dbReference type="ARBA" id="ARBA00022723"/>
    </source>
</evidence>
<proteinExistence type="inferred from homology"/>
<dbReference type="GO" id="GO:0005506">
    <property type="term" value="F:iron ion binding"/>
    <property type="evidence" value="ECO:0007669"/>
    <property type="project" value="InterPro"/>
</dbReference>
<dbReference type="InterPro" id="IPR036396">
    <property type="entry name" value="Cyt_P450_sf"/>
</dbReference>
<feature type="binding site" description="axial binding residue" evidence="7">
    <location>
        <position position="461"/>
    </location>
    <ligand>
        <name>heme</name>
        <dbReference type="ChEBI" id="CHEBI:30413"/>
    </ligand>
    <ligandPart>
        <name>Fe</name>
        <dbReference type="ChEBI" id="CHEBI:18248"/>
    </ligandPart>
</feature>
<dbReference type="HOGENOM" id="CLU_001570_25_0_1"/>
<dbReference type="PANTHER" id="PTHR24291:SF50">
    <property type="entry name" value="BIFUNCTIONAL ALBAFLAVENONE MONOOXYGENASE_TERPENE SYNTHASE"/>
    <property type="match status" value="1"/>
</dbReference>
<dbReference type="GO" id="GO:0004497">
    <property type="term" value="F:monooxygenase activity"/>
    <property type="evidence" value="ECO:0007669"/>
    <property type="project" value="UniProtKB-KW"/>
</dbReference>
<dbReference type="EMBL" id="GL945436">
    <property type="protein sequence ID" value="EGO23271.1"/>
    <property type="molecule type" value="Genomic_DNA"/>
</dbReference>
<dbReference type="GeneID" id="18815295"/>
<evidence type="ECO:0000256" key="1">
    <source>
        <dbReference type="ARBA" id="ARBA00010617"/>
    </source>
</evidence>
<feature type="chain" id="PRO_5003381970" description="Cytochrome P450" evidence="9">
    <location>
        <begin position="21"/>
        <end position="523"/>
    </location>
</feature>
<accession>F8P293</accession>
<dbReference type="PRINTS" id="PR00463">
    <property type="entry name" value="EP450I"/>
</dbReference>
<keyword evidence="5 7" id="KW-0408">Iron</keyword>
<dbReference type="OrthoDB" id="1470350at2759"/>
<dbReference type="RefSeq" id="XP_007320511.1">
    <property type="nucleotide sequence ID" value="XM_007320449.1"/>
</dbReference>
<evidence type="ECO:0000256" key="5">
    <source>
        <dbReference type="ARBA" id="ARBA00023004"/>
    </source>
</evidence>
<gene>
    <name evidence="10" type="ORF">SERLADRAFT_440011</name>
</gene>
<dbReference type="InterPro" id="IPR001128">
    <property type="entry name" value="Cyt_P450"/>
</dbReference>
<dbReference type="InterPro" id="IPR050196">
    <property type="entry name" value="Cytochrome_P450_Monoox"/>
</dbReference>
<dbReference type="KEGG" id="sla:SERLADRAFT_440011"/>
<keyword evidence="9" id="KW-0732">Signal</keyword>
<evidence type="ECO:0008006" key="11">
    <source>
        <dbReference type="Google" id="ProtNLM"/>
    </source>
</evidence>
<dbReference type="SUPFAM" id="SSF48264">
    <property type="entry name" value="Cytochrome P450"/>
    <property type="match status" value="1"/>
</dbReference>
<dbReference type="GO" id="GO:0020037">
    <property type="term" value="F:heme binding"/>
    <property type="evidence" value="ECO:0007669"/>
    <property type="project" value="InterPro"/>
</dbReference>
<feature type="signal peptide" evidence="9">
    <location>
        <begin position="1"/>
        <end position="20"/>
    </location>
</feature>
<dbReference type="PROSITE" id="PS00086">
    <property type="entry name" value="CYTOCHROME_P450"/>
    <property type="match status" value="1"/>
</dbReference>
<comment type="cofactor">
    <cofactor evidence="7">
        <name>heme</name>
        <dbReference type="ChEBI" id="CHEBI:30413"/>
    </cofactor>
</comment>
<dbReference type="PRINTS" id="PR00385">
    <property type="entry name" value="P450"/>
</dbReference>
<evidence type="ECO:0000313" key="10">
    <source>
        <dbReference type="EMBL" id="EGO23271.1"/>
    </source>
</evidence>
<organism>
    <name type="scientific">Serpula lacrymans var. lacrymans (strain S7.9)</name>
    <name type="common">Dry rot fungus</name>
    <dbReference type="NCBI Taxonomy" id="578457"/>
    <lineage>
        <taxon>Eukaryota</taxon>
        <taxon>Fungi</taxon>
        <taxon>Dikarya</taxon>
        <taxon>Basidiomycota</taxon>
        <taxon>Agaricomycotina</taxon>
        <taxon>Agaricomycetes</taxon>
        <taxon>Agaricomycetidae</taxon>
        <taxon>Boletales</taxon>
        <taxon>Coniophorineae</taxon>
        <taxon>Serpulaceae</taxon>
        <taxon>Serpula</taxon>
    </lineage>
</organism>
<dbReference type="PANTHER" id="PTHR24291">
    <property type="entry name" value="CYTOCHROME P450 FAMILY 4"/>
    <property type="match status" value="1"/>
</dbReference>
<dbReference type="InterPro" id="IPR002401">
    <property type="entry name" value="Cyt_P450_E_grp-I"/>
</dbReference>
<comment type="similarity">
    <text evidence="1 8">Belongs to the cytochrome P450 family.</text>
</comment>
<keyword evidence="6 8" id="KW-0503">Monooxygenase</keyword>
<keyword evidence="4 8" id="KW-0560">Oxidoreductase</keyword>
<keyword evidence="2 7" id="KW-0349">Heme</keyword>
<evidence type="ECO:0000256" key="6">
    <source>
        <dbReference type="ARBA" id="ARBA00023033"/>
    </source>
</evidence>
<protein>
    <recommendedName>
        <fullName evidence="11">Cytochrome P450</fullName>
    </recommendedName>
</protein>
<dbReference type="AlphaFoldDB" id="F8P293"/>
<evidence type="ECO:0000256" key="8">
    <source>
        <dbReference type="RuleBase" id="RU000461"/>
    </source>
</evidence>
<reference evidence="10" key="1">
    <citation type="submission" date="2011-04" db="EMBL/GenBank/DDBJ databases">
        <title>Evolution of plant cell wall degrading machinery underlies the functional diversity of forest fungi.</title>
        <authorList>
            <consortium name="US DOE Joint Genome Institute (JGI-PGF)"/>
            <person name="Eastwood D.C."/>
            <person name="Floudas D."/>
            <person name="Binder M."/>
            <person name="Majcherczyk A."/>
            <person name="Schneider P."/>
            <person name="Aerts A."/>
            <person name="Asiegbu F.O."/>
            <person name="Baker S.E."/>
            <person name="Barry K."/>
            <person name="Bendiksby M."/>
            <person name="Blumentritt M."/>
            <person name="Coutinho P.M."/>
            <person name="Cullen D."/>
            <person name="Cullen D."/>
            <person name="Gathman A."/>
            <person name="Goodell B."/>
            <person name="Henrissat B."/>
            <person name="Ihrmark K."/>
            <person name="Kauserud H."/>
            <person name="Kohler A."/>
            <person name="LaButti K."/>
            <person name="Lapidus A."/>
            <person name="Lavin J.L."/>
            <person name="Lee Y.-H."/>
            <person name="Lindquist E."/>
            <person name="Lilly W."/>
            <person name="Lucas S."/>
            <person name="Morin E."/>
            <person name="Murat C."/>
            <person name="Oguiza J.A."/>
            <person name="Park J."/>
            <person name="Pisabarro A.G."/>
            <person name="Riley R."/>
            <person name="Rosling A."/>
            <person name="Salamov A."/>
            <person name="Schmidt O."/>
            <person name="Schmutz J."/>
            <person name="Skrede I."/>
            <person name="Stenlid J."/>
            <person name="Wiebenga A."/>
            <person name="Xie X."/>
            <person name="Kues U."/>
            <person name="Hibbett D.S."/>
            <person name="Hoffmeister D."/>
            <person name="Hogberg N."/>
            <person name="Martin F."/>
            <person name="Grigoriev I.V."/>
            <person name="Watkinson S.C."/>
        </authorList>
    </citation>
    <scope>NUCLEOTIDE SEQUENCE</scope>
    <source>
        <strain evidence="10">S7.9</strain>
    </source>
</reference>